<protein>
    <recommendedName>
        <fullName evidence="2">CARDB domain-containing protein</fullName>
    </recommendedName>
</protein>
<comment type="caution">
    <text evidence="3">The sequence shown here is derived from an EMBL/GenBank/DDBJ whole genome shotgun (WGS) entry which is preliminary data.</text>
</comment>
<gene>
    <name evidence="3" type="ORF">AKJ41_05520</name>
</gene>
<reference evidence="3 4" key="1">
    <citation type="journal article" date="2016" name="Sci. Rep.">
        <title>Metabolic traits of an uncultured archaeal lineage -MSBL1- from brine pools of the Red Sea.</title>
        <authorList>
            <person name="Mwirichia R."/>
            <person name="Alam I."/>
            <person name="Rashid M."/>
            <person name="Vinu M."/>
            <person name="Ba-Alawi W."/>
            <person name="Anthony Kamau A."/>
            <person name="Kamanda Ngugi D."/>
            <person name="Goker M."/>
            <person name="Klenk H.P."/>
            <person name="Bajic V."/>
            <person name="Stingl U."/>
        </authorList>
    </citation>
    <scope>NUCLEOTIDE SEQUENCE [LARGE SCALE GENOMIC DNA]</scope>
    <source>
        <strain evidence="3">SCGC-AAA259O05</strain>
    </source>
</reference>
<name>A0A133UYU7_9EURY</name>
<evidence type="ECO:0000313" key="4">
    <source>
        <dbReference type="Proteomes" id="UP000070344"/>
    </source>
</evidence>
<feature type="domain" description="CARDB" evidence="2">
    <location>
        <begin position="94"/>
        <end position="164"/>
    </location>
</feature>
<sequence length="300" mass="30896">MKNTDDVPHRHAVYIRKGPAKAGFGPEVVTSGKTIVPAGETATIKLDFSIEEPGSYTLTVGDWRVDFKDPGEPIEKTLIVEKAGKAMISPSTLTLSKAEVEPGESTTVSVDVSNEGNAKGSKTIEITLGGETIKSETVTLEPGETTTVTAEASESAEGTYTVKAGELTRTFTVKKRKVVIPPGLEDKVTLAIRMAENARSAAVSAGSSAQAAKSAANEAKETVQKAVTAAQSAKTSADEAKDLASEAKDAAVDAKTAAQEAKAAAEEAGGVSASMLVASMIVTIIVVLAGVYVITGKRAT</sequence>
<keyword evidence="1" id="KW-1133">Transmembrane helix</keyword>
<dbReference type="Gene3D" id="2.60.40.10">
    <property type="entry name" value="Immunoglobulins"/>
    <property type="match status" value="1"/>
</dbReference>
<evidence type="ECO:0000313" key="3">
    <source>
        <dbReference type="EMBL" id="KXA99382.1"/>
    </source>
</evidence>
<proteinExistence type="predicted"/>
<evidence type="ECO:0000259" key="2">
    <source>
        <dbReference type="Pfam" id="PF07705"/>
    </source>
</evidence>
<keyword evidence="4" id="KW-1185">Reference proteome</keyword>
<feature type="transmembrane region" description="Helical" evidence="1">
    <location>
        <begin position="275"/>
        <end position="294"/>
    </location>
</feature>
<dbReference type="InterPro" id="IPR013783">
    <property type="entry name" value="Ig-like_fold"/>
</dbReference>
<keyword evidence="1" id="KW-0472">Membrane</keyword>
<dbReference type="AlphaFoldDB" id="A0A133UYU7"/>
<dbReference type="InterPro" id="IPR011635">
    <property type="entry name" value="CARDB"/>
</dbReference>
<dbReference type="EMBL" id="LHXV01000092">
    <property type="protein sequence ID" value="KXA99382.1"/>
    <property type="molecule type" value="Genomic_DNA"/>
</dbReference>
<organism evidence="3 4">
    <name type="scientific">candidate division MSBL1 archaeon SCGC-AAA259O05</name>
    <dbReference type="NCBI Taxonomy" id="1698271"/>
    <lineage>
        <taxon>Archaea</taxon>
        <taxon>Methanobacteriati</taxon>
        <taxon>Methanobacteriota</taxon>
        <taxon>candidate division MSBL1</taxon>
    </lineage>
</organism>
<dbReference type="PATRIC" id="fig|1698271.3.peg.1600"/>
<dbReference type="Proteomes" id="UP000070344">
    <property type="component" value="Unassembled WGS sequence"/>
</dbReference>
<dbReference type="Pfam" id="PF07705">
    <property type="entry name" value="CARDB"/>
    <property type="match status" value="1"/>
</dbReference>
<evidence type="ECO:0000256" key="1">
    <source>
        <dbReference type="SAM" id="Phobius"/>
    </source>
</evidence>
<keyword evidence="1" id="KW-0812">Transmembrane</keyword>
<accession>A0A133UYU7</accession>